<reference evidence="1" key="2">
    <citation type="journal article" date="2020" name="Nat. Commun.">
        <title>Large-scale genome sequencing of mycorrhizal fungi provides insights into the early evolution of symbiotic traits.</title>
        <authorList>
            <person name="Miyauchi S."/>
            <person name="Kiss E."/>
            <person name="Kuo A."/>
            <person name="Drula E."/>
            <person name="Kohler A."/>
            <person name="Sanchez-Garcia M."/>
            <person name="Morin E."/>
            <person name="Andreopoulos B."/>
            <person name="Barry K.W."/>
            <person name="Bonito G."/>
            <person name="Buee M."/>
            <person name="Carver A."/>
            <person name="Chen C."/>
            <person name="Cichocki N."/>
            <person name="Clum A."/>
            <person name="Culley D."/>
            <person name="Crous P.W."/>
            <person name="Fauchery L."/>
            <person name="Girlanda M."/>
            <person name="Hayes R.D."/>
            <person name="Keri Z."/>
            <person name="LaButti K."/>
            <person name="Lipzen A."/>
            <person name="Lombard V."/>
            <person name="Magnuson J."/>
            <person name="Maillard F."/>
            <person name="Murat C."/>
            <person name="Nolan M."/>
            <person name="Ohm R.A."/>
            <person name="Pangilinan J."/>
            <person name="Pereira M.F."/>
            <person name="Perotto S."/>
            <person name="Peter M."/>
            <person name="Pfister S."/>
            <person name="Riley R."/>
            <person name="Sitrit Y."/>
            <person name="Stielow J.B."/>
            <person name="Szollosi G."/>
            <person name="Zifcakova L."/>
            <person name="Stursova M."/>
            <person name="Spatafora J.W."/>
            <person name="Tedersoo L."/>
            <person name="Vaario L.M."/>
            <person name="Yamada A."/>
            <person name="Yan M."/>
            <person name="Wang P."/>
            <person name="Xu J."/>
            <person name="Bruns T."/>
            <person name="Baldrian P."/>
            <person name="Vilgalys R."/>
            <person name="Dunand C."/>
            <person name="Henrissat B."/>
            <person name="Grigoriev I.V."/>
            <person name="Hibbett D."/>
            <person name="Nagy L.G."/>
            <person name="Martin F.M."/>
        </authorList>
    </citation>
    <scope>NUCLEOTIDE SEQUENCE</scope>
    <source>
        <strain evidence="1">P2</strain>
    </source>
</reference>
<comment type="caution">
    <text evidence="1">The sequence shown here is derived from an EMBL/GenBank/DDBJ whole genome shotgun (WGS) entry which is preliminary data.</text>
</comment>
<gene>
    <name evidence="1" type="ORF">BDM02DRAFT_3169465</name>
</gene>
<name>A0ACB6ZDP3_THEGA</name>
<reference evidence="1" key="1">
    <citation type="submission" date="2019-10" db="EMBL/GenBank/DDBJ databases">
        <authorList>
            <consortium name="DOE Joint Genome Institute"/>
            <person name="Kuo A."/>
            <person name="Miyauchi S."/>
            <person name="Kiss E."/>
            <person name="Drula E."/>
            <person name="Kohler A."/>
            <person name="Sanchez-Garcia M."/>
            <person name="Andreopoulos B."/>
            <person name="Barry K.W."/>
            <person name="Bonito G."/>
            <person name="Buee M."/>
            <person name="Carver A."/>
            <person name="Chen C."/>
            <person name="Cichocki N."/>
            <person name="Clum A."/>
            <person name="Culley D."/>
            <person name="Crous P.W."/>
            <person name="Fauchery L."/>
            <person name="Girlanda M."/>
            <person name="Hayes R."/>
            <person name="Keri Z."/>
            <person name="Labutti K."/>
            <person name="Lipzen A."/>
            <person name="Lombard V."/>
            <person name="Magnuson J."/>
            <person name="Maillard F."/>
            <person name="Morin E."/>
            <person name="Murat C."/>
            <person name="Nolan M."/>
            <person name="Ohm R."/>
            <person name="Pangilinan J."/>
            <person name="Pereira M."/>
            <person name="Perotto S."/>
            <person name="Peter M."/>
            <person name="Riley R."/>
            <person name="Sitrit Y."/>
            <person name="Stielow B."/>
            <person name="Szollosi G."/>
            <person name="Zifcakova L."/>
            <person name="Stursova M."/>
            <person name="Spatafora J.W."/>
            <person name="Tedersoo L."/>
            <person name="Vaario L.-M."/>
            <person name="Yamada A."/>
            <person name="Yan M."/>
            <person name="Wang P."/>
            <person name="Xu J."/>
            <person name="Bruns T."/>
            <person name="Baldrian P."/>
            <person name="Vilgalys R."/>
            <person name="Henrissat B."/>
            <person name="Grigoriev I.V."/>
            <person name="Hibbett D."/>
            <person name="Nagy L.G."/>
            <person name="Martin F.M."/>
        </authorList>
    </citation>
    <scope>NUCLEOTIDE SEQUENCE</scope>
    <source>
        <strain evidence="1">P2</strain>
    </source>
</reference>
<dbReference type="Proteomes" id="UP000886501">
    <property type="component" value="Unassembled WGS sequence"/>
</dbReference>
<dbReference type="EMBL" id="MU118026">
    <property type="protein sequence ID" value="KAF9647766.1"/>
    <property type="molecule type" value="Genomic_DNA"/>
</dbReference>
<proteinExistence type="predicted"/>
<sequence>MSESIQVPQDFPPIAADDLMKLGVEPQLIPFVVSTTLRAEQSPSGSPVLTPIEAGNLVEILDKVVSSNTVNPSLKNRCFRVLRKVSHSRGILPKSYYLAGVTLSDTIPYASGGFADIWKGQSDEHQVCVKAFRTQAAGNLDKIKRRFYREIIGWKYVSHPNVLPFLGVSETLLPFCIITPWLPNGNIIEYTRKNKRANRLQLLAQAACGLEYLHSLSIVHSDINPGNILISEGGIARLGDFGITGVITDPTVVEPGSTTTSKPGIVRYMAPELLNPPQFHLSNSNPSKESDVYSLAMTAYETLTEILPYGNARDGIIIFQVVTGDRPPRPASARWLREQIWSMIVTCWSEKRDQRWDIRAVYHQLSASSIQEGAEGEREVQITTQSLNATEDVPTPTPPRDMLAGRSSAFVEGNYSLSQRSSHAHHHDPFFNLVEQYLLEPPNHPNPPIQ</sequence>
<protein>
    <submittedName>
        <fullName evidence="1">Kinase-like protein</fullName>
    </submittedName>
</protein>
<organism evidence="1 2">
    <name type="scientific">Thelephora ganbajun</name>
    <name type="common">Ganba fungus</name>
    <dbReference type="NCBI Taxonomy" id="370292"/>
    <lineage>
        <taxon>Eukaryota</taxon>
        <taxon>Fungi</taxon>
        <taxon>Dikarya</taxon>
        <taxon>Basidiomycota</taxon>
        <taxon>Agaricomycotina</taxon>
        <taxon>Agaricomycetes</taxon>
        <taxon>Thelephorales</taxon>
        <taxon>Thelephoraceae</taxon>
        <taxon>Thelephora</taxon>
    </lineage>
</organism>
<evidence type="ECO:0000313" key="2">
    <source>
        <dbReference type="Proteomes" id="UP000886501"/>
    </source>
</evidence>
<keyword evidence="2" id="KW-1185">Reference proteome</keyword>
<accession>A0ACB6ZDP3</accession>
<evidence type="ECO:0000313" key="1">
    <source>
        <dbReference type="EMBL" id="KAF9647766.1"/>
    </source>
</evidence>
<feature type="non-terminal residue" evidence="1">
    <location>
        <position position="450"/>
    </location>
</feature>